<dbReference type="Proteomes" id="UP000012249">
    <property type="component" value="Unassembled WGS sequence"/>
</dbReference>
<protein>
    <submittedName>
        <fullName evidence="1">Uncharacterized protein</fullName>
    </submittedName>
</protein>
<proteinExistence type="predicted"/>
<evidence type="ECO:0000313" key="1">
    <source>
        <dbReference type="EMBL" id="EMY14531.1"/>
    </source>
</evidence>
<organism evidence="1 2">
    <name type="scientific">Leptospira weilii str. Ecochallenge</name>
    <dbReference type="NCBI Taxonomy" id="1049986"/>
    <lineage>
        <taxon>Bacteria</taxon>
        <taxon>Pseudomonadati</taxon>
        <taxon>Spirochaetota</taxon>
        <taxon>Spirochaetia</taxon>
        <taxon>Leptospirales</taxon>
        <taxon>Leptospiraceae</taxon>
        <taxon>Leptospira</taxon>
    </lineage>
</organism>
<comment type="caution">
    <text evidence="1">The sequence shown here is derived from an EMBL/GenBank/DDBJ whole genome shotgun (WGS) entry which is preliminary data.</text>
</comment>
<name>N1U8L2_9LEPT</name>
<dbReference type="EMBL" id="AHMI02000155">
    <property type="protein sequence ID" value="EMY14531.1"/>
    <property type="molecule type" value="Genomic_DNA"/>
</dbReference>
<sequence length="105" mass="12598">MFYSGRDFELWSRTSRFHFLKSNPIREIFLSKESKILFFHTKKDSLFQLSQKTKTGGGWILLETPYGSRDDSEVWNRNRKLLGLSENWMFLEKDELQRIPISKSF</sequence>
<accession>N1U8L2</accession>
<evidence type="ECO:0000313" key="2">
    <source>
        <dbReference type="Proteomes" id="UP000012249"/>
    </source>
</evidence>
<gene>
    <name evidence="1" type="ORF">LEP1GSC043_4491</name>
</gene>
<reference evidence="1 2" key="1">
    <citation type="submission" date="2013-02" db="EMBL/GenBank/DDBJ databases">
        <authorList>
            <person name="Harkins D.M."/>
            <person name="Durkin A.S."/>
            <person name="Brinkac L.M."/>
            <person name="Haft D.H."/>
            <person name="Selengut J.D."/>
            <person name="Sanka R."/>
            <person name="DePew J."/>
            <person name="Purushe J."/>
            <person name="Haake D.A."/>
            <person name="Matsunaga J."/>
            <person name="Vinetz J.M."/>
            <person name="Sutton G.G."/>
            <person name="Nierman W.C."/>
            <person name="Fouts D.E."/>
        </authorList>
    </citation>
    <scope>NUCLEOTIDE SEQUENCE [LARGE SCALE GENOMIC DNA]</scope>
    <source>
        <strain evidence="1 2">Ecochallenge</strain>
    </source>
</reference>
<dbReference type="AlphaFoldDB" id="N1U8L2"/>